<dbReference type="InterPro" id="IPR032347">
    <property type="entry name" value="DUF4864"/>
</dbReference>
<gene>
    <name evidence="2" type="ORF">SAMN05216452_0430</name>
</gene>
<evidence type="ECO:0000313" key="2">
    <source>
        <dbReference type="EMBL" id="SEB36539.1"/>
    </source>
</evidence>
<evidence type="ECO:0000256" key="1">
    <source>
        <dbReference type="SAM" id="SignalP"/>
    </source>
</evidence>
<keyword evidence="3" id="KW-1185">Reference proteome</keyword>
<evidence type="ECO:0000313" key="3">
    <source>
        <dbReference type="Proteomes" id="UP000199064"/>
    </source>
</evidence>
<feature type="chain" id="PRO_5011564501" description="DUF4864 domain-containing protein" evidence="1">
    <location>
        <begin position="21"/>
        <end position="138"/>
    </location>
</feature>
<accession>A0A1H4IR59</accession>
<dbReference type="RefSeq" id="WP_090326418.1">
    <property type="nucleotide sequence ID" value="NZ_FNSL01000001.1"/>
</dbReference>
<feature type="signal peptide" evidence="1">
    <location>
        <begin position="1"/>
        <end position="20"/>
    </location>
</feature>
<dbReference type="Proteomes" id="UP000199064">
    <property type="component" value="Unassembled WGS sequence"/>
</dbReference>
<dbReference type="Pfam" id="PF16156">
    <property type="entry name" value="DUF4864"/>
    <property type="match status" value="1"/>
</dbReference>
<name>A0A1H4IR59_9HYPH</name>
<protein>
    <recommendedName>
        <fullName evidence="4">DUF4864 domain-containing protein</fullName>
    </recommendedName>
</protein>
<dbReference type="EMBL" id="FNSL01000001">
    <property type="protein sequence ID" value="SEB36539.1"/>
    <property type="molecule type" value="Genomic_DNA"/>
</dbReference>
<proteinExistence type="predicted"/>
<reference evidence="3" key="1">
    <citation type="submission" date="2016-10" db="EMBL/GenBank/DDBJ databases">
        <authorList>
            <person name="Varghese N."/>
            <person name="Submissions S."/>
        </authorList>
    </citation>
    <scope>NUCLEOTIDE SEQUENCE [LARGE SCALE GENOMIC DNA]</scope>
    <source>
        <strain evidence="3">ES.061</strain>
    </source>
</reference>
<evidence type="ECO:0008006" key="4">
    <source>
        <dbReference type="Google" id="ProtNLM"/>
    </source>
</evidence>
<organism evidence="2 3">
    <name type="scientific">Nitratireductor aquibiodomus</name>
    <dbReference type="NCBI Taxonomy" id="204799"/>
    <lineage>
        <taxon>Bacteria</taxon>
        <taxon>Pseudomonadati</taxon>
        <taxon>Pseudomonadota</taxon>
        <taxon>Alphaproteobacteria</taxon>
        <taxon>Hyphomicrobiales</taxon>
        <taxon>Phyllobacteriaceae</taxon>
        <taxon>Nitratireductor</taxon>
    </lineage>
</organism>
<keyword evidence="1" id="KW-0732">Signal</keyword>
<dbReference type="AlphaFoldDB" id="A0A1H4IR59"/>
<sequence length="138" mass="15182">MRNLLPTIALTLLTPVFAFAGEAEIRAAQSSIRNQIEAFLAGDNERAYSYAAPNIKALFPTLDRFMAMVTRGYQPVYRPRNYAFGKAAEPNASTVIQRVLTTGPNGKSYEAVYTLERQTDGTYRITGVSLKEADALAI</sequence>